<dbReference type="PROSITE" id="PS50893">
    <property type="entry name" value="ABC_TRANSPORTER_2"/>
    <property type="match status" value="1"/>
</dbReference>
<feature type="transmembrane region" description="Helical" evidence="9">
    <location>
        <begin position="51"/>
        <end position="71"/>
    </location>
</feature>
<name>A0A343JCT4_9CLOT</name>
<evidence type="ECO:0000256" key="3">
    <source>
        <dbReference type="ARBA" id="ARBA00022475"/>
    </source>
</evidence>
<dbReference type="CDD" id="cd18542">
    <property type="entry name" value="ABC_6TM_YknU_like"/>
    <property type="match status" value="1"/>
</dbReference>
<dbReference type="PANTHER" id="PTHR43394">
    <property type="entry name" value="ATP-DEPENDENT PERMEASE MDL1, MITOCHONDRIAL"/>
    <property type="match status" value="1"/>
</dbReference>
<evidence type="ECO:0000259" key="11">
    <source>
        <dbReference type="PROSITE" id="PS50929"/>
    </source>
</evidence>
<keyword evidence="8 9" id="KW-0472">Membrane</keyword>
<dbReference type="InterPro" id="IPR039421">
    <property type="entry name" value="Type_1_exporter"/>
</dbReference>
<keyword evidence="2" id="KW-0813">Transport</keyword>
<dbReference type="GO" id="GO:0005886">
    <property type="term" value="C:plasma membrane"/>
    <property type="evidence" value="ECO:0007669"/>
    <property type="project" value="UniProtKB-SubCell"/>
</dbReference>
<dbReference type="RefSeq" id="WP_119865478.1">
    <property type="nucleotide sequence ID" value="NZ_CP016786.1"/>
</dbReference>
<dbReference type="InterPro" id="IPR036640">
    <property type="entry name" value="ABC1_TM_sf"/>
</dbReference>
<dbReference type="Gene3D" id="1.20.1560.10">
    <property type="entry name" value="ABC transporter type 1, transmembrane domain"/>
    <property type="match status" value="1"/>
</dbReference>
<dbReference type="SUPFAM" id="SSF52540">
    <property type="entry name" value="P-loop containing nucleoside triphosphate hydrolases"/>
    <property type="match status" value="1"/>
</dbReference>
<dbReference type="InterPro" id="IPR003439">
    <property type="entry name" value="ABC_transporter-like_ATP-bd"/>
</dbReference>
<dbReference type="SMART" id="SM00382">
    <property type="entry name" value="AAA"/>
    <property type="match status" value="1"/>
</dbReference>
<dbReference type="GO" id="GO:0015421">
    <property type="term" value="F:ABC-type oligopeptide transporter activity"/>
    <property type="evidence" value="ECO:0007669"/>
    <property type="project" value="TreeGrafter"/>
</dbReference>
<dbReference type="KEGG" id="cia:BEN51_07565"/>
<dbReference type="Gene3D" id="3.40.50.300">
    <property type="entry name" value="P-loop containing nucleotide triphosphate hydrolases"/>
    <property type="match status" value="1"/>
</dbReference>
<keyword evidence="13" id="KW-1185">Reference proteome</keyword>
<dbReference type="GO" id="GO:0005524">
    <property type="term" value="F:ATP binding"/>
    <property type="evidence" value="ECO:0007669"/>
    <property type="project" value="UniProtKB-KW"/>
</dbReference>
<feature type="transmembrane region" description="Helical" evidence="9">
    <location>
        <begin position="12"/>
        <end position="31"/>
    </location>
</feature>
<dbReference type="PROSITE" id="PS50929">
    <property type="entry name" value="ABC_TM1F"/>
    <property type="match status" value="1"/>
</dbReference>
<organism evidence="12 13">
    <name type="scientific">Clostridium isatidis</name>
    <dbReference type="NCBI Taxonomy" id="182773"/>
    <lineage>
        <taxon>Bacteria</taxon>
        <taxon>Bacillati</taxon>
        <taxon>Bacillota</taxon>
        <taxon>Clostridia</taxon>
        <taxon>Eubacteriales</taxon>
        <taxon>Clostridiaceae</taxon>
        <taxon>Clostridium</taxon>
    </lineage>
</organism>
<evidence type="ECO:0000313" key="13">
    <source>
        <dbReference type="Proteomes" id="UP000264883"/>
    </source>
</evidence>
<dbReference type="Proteomes" id="UP000264883">
    <property type="component" value="Chromosome"/>
</dbReference>
<dbReference type="EMBL" id="CP016786">
    <property type="protein sequence ID" value="ASW43342.1"/>
    <property type="molecule type" value="Genomic_DNA"/>
</dbReference>
<protein>
    <submittedName>
        <fullName evidence="12">ABC transporter</fullName>
    </submittedName>
</protein>
<reference evidence="12 13" key="1">
    <citation type="submission" date="2016-08" db="EMBL/GenBank/DDBJ databases">
        <title>Complete Genome Sequence Of The Indigo Reducing Clostridium isatidis DSM15098.</title>
        <authorList>
            <person name="Little G.T."/>
            <person name="Minton N.P."/>
        </authorList>
    </citation>
    <scope>NUCLEOTIDE SEQUENCE [LARGE SCALE GENOMIC DNA]</scope>
    <source>
        <strain evidence="12 13">DSM 15098</strain>
    </source>
</reference>
<dbReference type="Pfam" id="PF00664">
    <property type="entry name" value="ABC_membrane"/>
    <property type="match status" value="1"/>
</dbReference>
<evidence type="ECO:0000256" key="5">
    <source>
        <dbReference type="ARBA" id="ARBA00022741"/>
    </source>
</evidence>
<evidence type="ECO:0000256" key="2">
    <source>
        <dbReference type="ARBA" id="ARBA00022448"/>
    </source>
</evidence>
<evidence type="ECO:0000256" key="8">
    <source>
        <dbReference type="ARBA" id="ARBA00023136"/>
    </source>
</evidence>
<feature type="transmembrane region" description="Helical" evidence="9">
    <location>
        <begin position="267"/>
        <end position="284"/>
    </location>
</feature>
<proteinExistence type="predicted"/>
<dbReference type="AlphaFoldDB" id="A0A343JCT4"/>
<dbReference type="InterPro" id="IPR011527">
    <property type="entry name" value="ABC1_TM_dom"/>
</dbReference>
<gene>
    <name evidence="12" type="ORF">BEN51_07565</name>
</gene>
<comment type="subcellular location">
    <subcellularLocation>
        <location evidence="1">Cell membrane</location>
        <topology evidence="1">Multi-pass membrane protein</topology>
    </subcellularLocation>
</comment>
<evidence type="ECO:0000256" key="7">
    <source>
        <dbReference type="ARBA" id="ARBA00022989"/>
    </source>
</evidence>
<dbReference type="InterPro" id="IPR003593">
    <property type="entry name" value="AAA+_ATPase"/>
</dbReference>
<dbReference type="SUPFAM" id="SSF90123">
    <property type="entry name" value="ABC transporter transmembrane region"/>
    <property type="match status" value="1"/>
</dbReference>
<evidence type="ECO:0000256" key="4">
    <source>
        <dbReference type="ARBA" id="ARBA00022692"/>
    </source>
</evidence>
<evidence type="ECO:0000313" key="12">
    <source>
        <dbReference type="EMBL" id="ASW43342.1"/>
    </source>
</evidence>
<dbReference type="FunFam" id="3.40.50.300:FF:000221">
    <property type="entry name" value="Multidrug ABC transporter ATP-binding protein"/>
    <property type="match status" value="1"/>
</dbReference>
<feature type="domain" description="ABC transporter" evidence="10">
    <location>
        <begin position="332"/>
        <end position="565"/>
    </location>
</feature>
<keyword evidence="4 9" id="KW-0812">Transmembrane</keyword>
<sequence length="578" mass="66019">MTRILKYVSRYKSFLILGTISMLVVIGVDLFMPYLQQIFIDDGIINGNKDIIKIALIGILIITIIKAILGYGKEFLYDLLSVKVHEDIKNDLFNHIQKLEFKYFDNMNTGELMSRIGEDVENIWQTIAFGLRLFIENAIYFVVSTIILFALNFKLALSCFLIMIPIGFIGIKLEKDFGKSYEEISDQTAKINTTAQENIAGVRLVKAFSREKYEINKFLKMNKTYYDLNMKQGKIIGDYFPPIEFLTNISLVIMIVLGGFLVMKEEVTIGVLVAFSGYIWNLIWPMRMLGELIDILSRNNASAKKIFEIMDREPEIKSKREAYKNEAIKGNISFNNVTFKYNDELVLKNINLEIKAGSTVAIMGTTGSGKSTLVNLIGRYYDLSEGSIKIDDIDIKDYDLDFLRKNMSIVPQDTFLFSDTIMNNIKFSNESAEEEEVRKAADLACALEFIEKFEDGFDTEVGERGIGLSGGQKQRISITRALVRRAKILILDDATSALDMETEHRLLKNLSEREDNSTTFIIAHRISAVKNADMIIYLENGEIKEKGTHEELLNLKGKYYDIYCSQFKDFNLLEKEVI</sequence>
<evidence type="ECO:0000256" key="1">
    <source>
        <dbReference type="ARBA" id="ARBA00004651"/>
    </source>
</evidence>
<keyword evidence="6" id="KW-0067">ATP-binding</keyword>
<dbReference type="InterPro" id="IPR027417">
    <property type="entry name" value="P-loop_NTPase"/>
</dbReference>
<dbReference type="GO" id="GO:0016887">
    <property type="term" value="F:ATP hydrolysis activity"/>
    <property type="evidence" value="ECO:0007669"/>
    <property type="project" value="InterPro"/>
</dbReference>
<dbReference type="PANTHER" id="PTHR43394:SF1">
    <property type="entry name" value="ATP-BINDING CASSETTE SUB-FAMILY B MEMBER 10, MITOCHONDRIAL"/>
    <property type="match status" value="1"/>
</dbReference>
<keyword evidence="5" id="KW-0547">Nucleotide-binding</keyword>
<evidence type="ECO:0000256" key="9">
    <source>
        <dbReference type="SAM" id="Phobius"/>
    </source>
</evidence>
<evidence type="ECO:0000256" key="6">
    <source>
        <dbReference type="ARBA" id="ARBA00022840"/>
    </source>
</evidence>
<dbReference type="Pfam" id="PF00005">
    <property type="entry name" value="ABC_tran"/>
    <property type="match status" value="1"/>
</dbReference>
<dbReference type="OrthoDB" id="9762778at2"/>
<accession>A0A343JCT4</accession>
<feature type="transmembrane region" description="Helical" evidence="9">
    <location>
        <begin position="138"/>
        <end position="171"/>
    </location>
</feature>
<feature type="domain" description="ABC transmembrane type-1" evidence="11">
    <location>
        <begin position="16"/>
        <end position="298"/>
    </location>
</feature>
<feature type="transmembrane region" description="Helical" evidence="9">
    <location>
        <begin position="239"/>
        <end position="261"/>
    </location>
</feature>
<keyword evidence="7 9" id="KW-1133">Transmembrane helix</keyword>
<evidence type="ECO:0000259" key="10">
    <source>
        <dbReference type="PROSITE" id="PS50893"/>
    </source>
</evidence>
<keyword evidence="3" id="KW-1003">Cell membrane</keyword>